<name>A0A371I9C9_MUCPR</name>
<dbReference type="Gene3D" id="2.40.70.10">
    <property type="entry name" value="Acid Proteases"/>
    <property type="match status" value="1"/>
</dbReference>
<dbReference type="Proteomes" id="UP000257109">
    <property type="component" value="Unassembled WGS sequence"/>
</dbReference>
<comment type="caution">
    <text evidence="1">The sequence shown here is derived from an EMBL/GenBank/DDBJ whole genome shotgun (WGS) entry which is preliminary data.</text>
</comment>
<dbReference type="OrthoDB" id="1746852at2759"/>
<organism evidence="1 2">
    <name type="scientific">Mucuna pruriens</name>
    <name type="common">Velvet bean</name>
    <name type="synonym">Dolichos pruriens</name>
    <dbReference type="NCBI Taxonomy" id="157652"/>
    <lineage>
        <taxon>Eukaryota</taxon>
        <taxon>Viridiplantae</taxon>
        <taxon>Streptophyta</taxon>
        <taxon>Embryophyta</taxon>
        <taxon>Tracheophyta</taxon>
        <taxon>Spermatophyta</taxon>
        <taxon>Magnoliopsida</taxon>
        <taxon>eudicotyledons</taxon>
        <taxon>Gunneridae</taxon>
        <taxon>Pentapetalae</taxon>
        <taxon>rosids</taxon>
        <taxon>fabids</taxon>
        <taxon>Fabales</taxon>
        <taxon>Fabaceae</taxon>
        <taxon>Papilionoideae</taxon>
        <taxon>50 kb inversion clade</taxon>
        <taxon>NPAAA clade</taxon>
        <taxon>indigoferoid/millettioid clade</taxon>
        <taxon>Phaseoleae</taxon>
        <taxon>Mucuna</taxon>
    </lineage>
</organism>
<reference evidence="1" key="1">
    <citation type="submission" date="2018-05" db="EMBL/GenBank/DDBJ databases">
        <title>Draft genome of Mucuna pruriens seed.</title>
        <authorList>
            <person name="Nnadi N.E."/>
            <person name="Vos R."/>
            <person name="Hasami M.H."/>
            <person name="Devisetty U.K."/>
            <person name="Aguiy J.C."/>
        </authorList>
    </citation>
    <scope>NUCLEOTIDE SEQUENCE [LARGE SCALE GENOMIC DNA]</scope>
    <source>
        <strain evidence="1">JCA_2017</strain>
    </source>
</reference>
<feature type="non-terminal residue" evidence="1">
    <location>
        <position position="1"/>
    </location>
</feature>
<proteinExistence type="predicted"/>
<dbReference type="AlphaFoldDB" id="A0A371I9C9"/>
<protein>
    <submittedName>
        <fullName evidence="1">Uncharacterized protein</fullName>
    </submittedName>
</protein>
<accession>A0A371I9C9</accession>
<sequence length="248" mass="27859">MQYLAITFDDKDMKYGSSRLDEPMVISIVAAKYKIERVLIDQGSLANILYWSTYKKLGLPSTSLDECVGKLYGLAGKKVSIKGSIELKIMLEGDECTWSIPVLYTVVDVNTSYNIILGRPTLNYLGAVVSTLHLCMIFPMGRRVGSVWTDSRSTQHYYEGNLRVGSQSSRTKDSAVNIGPSTAHQTKIMISKEDESHLICFLAKNSDVFAWTLDDMLSIDPSFMCHRLWVTPGVRLVTQKKRKQGEEK</sequence>
<dbReference type="PANTHER" id="PTHR33240">
    <property type="entry name" value="OS08G0508500 PROTEIN"/>
    <property type="match status" value="1"/>
</dbReference>
<evidence type="ECO:0000313" key="2">
    <source>
        <dbReference type="Proteomes" id="UP000257109"/>
    </source>
</evidence>
<dbReference type="PANTHER" id="PTHR33240:SF15">
    <property type="entry name" value="GAG-PRO-LIKE PROTEIN"/>
    <property type="match status" value="1"/>
</dbReference>
<dbReference type="CDD" id="cd00303">
    <property type="entry name" value="retropepsin_like"/>
    <property type="match status" value="1"/>
</dbReference>
<keyword evidence="2" id="KW-1185">Reference proteome</keyword>
<evidence type="ECO:0000313" key="1">
    <source>
        <dbReference type="EMBL" id="RDY11650.1"/>
    </source>
</evidence>
<dbReference type="InterPro" id="IPR021109">
    <property type="entry name" value="Peptidase_aspartic_dom_sf"/>
</dbReference>
<gene>
    <name evidence="1" type="ORF">CR513_03640</name>
</gene>
<dbReference type="EMBL" id="QJKJ01000601">
    <property type="protein sequence ID" value="RDY11650.1"/>
    <property type="molecule type" value="Genomic_DNA"/>
</dbReference>